<feature type="binding site" evidence="1">
    <location>
        <position position="346"/>
    </location>
    <ligand>
        <name>phosphoenolpyruvate</name>
        <dbReference type="ChEBI" id="CHEBI:58702"/>
    </ligand>
</feature>
<comment type="catalytic activity">
    <reaction evidence="1">
        <text>3-phosphoshikimate + phosphoenolpyruvate = 5-O-(1-carboxyvinyl)-3-phosphoshikimate + phosphate</text>
        <dbReference type="Rhea" id="RHEA:21256"/>
        <dbReference type="ChEBI" id="CHEBI:43474"/>
        <dbReference type="ChEBI" id="CHEBI:57701"/>
        <dbReference type="ChEBI" id="CHEBI:58702"/>
        <dbReference type="ChEBI" id="CHEBI:145989"/>
        <dbReference type="EC" id="2.5.1.19"/>
    </reaction>
</comment>
<dbReference type="InterPro" id="IPR006264">
    <property type="entry name" value="EPSP_synthase"/>
</dbReference>
<keyword evidence="1" id="KW-0028">Amino-acid biosynthesis</keyword>
<feature type="domain" description="Enolpyruvate transferase" evidence="2">
    <location>
        <begin position="14"/>
        <end position="420"/>
    </location>
</feature>
<feature type="binding site" evidence="1">
    <location>
        <position position="124"/>
    </location>
    <ligand>
        <name>phosphoenolpyruvate</name>
        <dbReference type="ChEBI" id="CHEBI:58702"/>
    </ligand>
</feature>
<reference evidence="3 4" key="1">
    <citation type="submission" date="2021-06" db="EMBL/GenBank/DDBJ databases">
        <authorList>
            <person name="Sun Q."/>
            <person name="Li D."/>
        </authorList>
    </citation>
    <scope>NUCLEOTIDE SEQUENCE [LARGE SCALE GENOMIC DNA]</scope>
    <source>
        <strain evidence="3 4">MSJ-4</strain>
    </source>
</reference>
<keyword evidence="1 3" id="KW-0808">Transferase</keyword>
<evidence type="ECO:0000256" key="1">
    <source>
        <dbReference type="HAMAP-Rule" id="MF_00210"/>
    </source>
</evidence>
<comment type="subunit">
    <text evidence="1">Monomer.</text>
</comment>
<sequence>MDININGFKKNVHKKIINLPGDKSIAHRSLIIGSISKGNYNIYNFPKSEDCITTLEIMKTLGVKAVYGNNNVISIISPGVENFKKDAGILNCNNSGTTVRLLLGLLCGANIKSTLIGDESLSKRPMKRVIEPLELMGGNIKSSEDKLPIETTNTSVLKDMKYFMSVASAQVKSALLIAALVASKNIVIKENLNTRDHTEIMMKYLGANIKVQGDIISLEKSILTSRDIYIPGDISSAAFLIGLCILSEKSSISIKEVLINSRRSKFIDILISMGANIEVENKLNKSGELVGDIRVTSSKLKAVEVLSYDTPNIIDEIPMLSVLAAFSQGTTVIRAVDELKVKESNRLNGIINNLSLCGIRAWYEKGDLFIEGKSGYINKDVTIETEKDHRIAMAFAVLSIRNLKTTRIKHWQCTNISFPENIKFFSKFLNIDYI</sequence>
<feature type="binding site" evidence="1">
    <location>
        <position position="23"/>
    </location>
    <ligand>
        <name>phosphoenolpyruvate</name>
        <dbReference type="ChEBI" id="CHEBI:58702"/>
    </ligand>
</feature>
<dbReference type="PROSITE" id="PS00104">
    <property type="entry name" value="EPSP_SYNTHASE_1"/>
    <property type="match status" value="1"/>
</dbReference>
<comment type="caution">
    <text evidence="1">Lacks conserved residue(s) required for the propagation of feature annotation.</text>
</comment>
<dbReference type="EMBL" id="JAHLQL010000001">
    <property type="protein sequence ID" value="MBU5590782.1"/>
    <property type="molecule type" value="Genomic_DNA"/>
</dbReference>
<dbReference type="PIRSF" id="PIRSF000505">
    <property type="entry name" value="EPSPS"/>
    <property type="match status" value="1"/>
</dbReference>
<feature type="binding site" evidence="1">
    <location>
        <position position="342"/>
    </location>
    <ligand>
        <name>3-phosphoshikimate</name>
        <dbReference type="ChEBI" id="CHEBI:145989"/>
    </ligand>
</feature>
<dbReference type="NCBIfam" id="TIGR01356">
    <property type="entry name" value="aroA"/>
    <property type="match status" value="1"/>
</dbReference>
<keyword evidence="4" id="KW-1185">Reference proteome</keyword>
<comment type="similarity">
    <text evidence="1">Belongs to the EPSP synthase family.</text>
</comment>
<dbReference type="CDD" id="cd01556">
    <property type="entry name" value="EPSP_synthase"/>
    <property type="match status" value="1"/>
</dbReference>
<dbReference type="RefSeq" id="WP_216455890.1">
    <property type="nucleotide sequence ID" value="NZ_JAHLQL010000001.1"/>
</dbReference>
<organism evidence="3 4">
    <name type="scientific">Clostridium simiarum</name>
    <dbReference type="NCBI Taxonomy" id="2841506"/>
    <lineage>
        <taxon>Bacteria</taxon>
        <taxon>Bacillati</taxon>
        <taxon>Bacillota</taxon>
        <taxon>Clostridia</taxon>
        <taxon>Eubacteriales</taxon>
        <taxon>Clostridiaceae</taxon>
        <taxon>Clostridium</taxon>
    </lineage>
</organism>
<feature type="binding site" evidence="1">
    <location>
        <position position="315"/>
    </location>
    <ligand>
        <name>3-phosphoshikimate</name>
        <dbReference type="ChEBI" id="CHEBI:145989"/>
    </ligand>
</feature>
<keyword evidence="1" id="KW-0057">Aromatic amino acid biosynthesis</keyword>
<dbReference type="GO" id="GO:0003866">
    <property type="term" value="F:3-phosphoshikimate 1-carboxyvinyltransferase activity"/>
    <property type="evidence" value="ECO:0007669"/>
    <property type="project" value="UniProtKB-EC"/>
</dbReference>
<feature type="binding site" evidence="1">
    <location>
        <position position="96"/>
    </location>
    <ligand>
        <name>phosphoenolpyruvate</name>
        <dbReference type="ChEBI" id="CHEBI:58702"/>
    </ligand>
</feature>
<name>A0ABS6EZJ7_9CLOT</name>
<accession>A0ABS6EZJ7</accession>
<dbReference type="EC" id="2.5.1.19" evidence="1"/>
<dbReference type="PANTHER" id="PTHR21090">
    <property type="entry name" value="AROM/DEHYDROQUINATE SYNTHASE"/>
    <property type="match status" value="1"/>
</dbReference>
<evidence type="ECO:0000259" key="2">
    <source>
        <dbReference type="Pfam" id="PF00275"/>
    </source>
</evidence>
<comment type="subcellular location">
    <subcellularLocation>
        <location evidence="1">Cytoplasm</location>
    </subcellularLocation>
</comment>
<dbReference type="PROSITE" id="PS00885">
    <property type="entry name" value="EPSP_SYNTHASE_2"/>
    <property type="match status" value="1"/>
</dbReference>
<feature type="binding site" evidence="1">
    <location>
        <position position="170"/>
    </location>
    <ligand>
        <name>3-phosphoshikimate</name>
        <dbReference type="ChEBI" id="CHEBI:145989"/>
    </ligand>
</feature>
<feature type="binding site" evidence="1">
    <location>
        <position position="168"/>
    </location>
    <ligand>
        <name>3-phosphoshikimate</name>
        <dbReference type="ChEBI" id="CHEBI:145989"/>
    </ligand>
</feature>
<comment type="pathway">
    <text evidence="1">Metabolic intermediate biosynthesis; chorismate biosynthesis; chorismate from D-erythrose 4-phosphate and phosphoenolpyruvate: step 6/7.</text>
</comment>
<comment type="caution">
    <text evidence="3">The sequence shown here is derived from an EMBL/GenBank/DDBJ whole genome shotgun (WGS) entry which is preliminary data.</text>
</comment>
<evidence type="ECO:0000313" key="4">
    <source>
        <dbReference type="Proteomes" id="UP000736583"/>
    </source>
</evidence>
<evidence type="ECO:0000313" key="3">
    <source>
        <dbReference type="EMBL" id="MBU5590782.1"/>
    </source>
</evidence>
<feature type="binding site" evidence="1">
    <location>
        <position position="170"/>
    </location>
    <ligand>
        <name>phosphoenolpyruvate</name>
        <dbReference type="ChEBI" id="CHEBI:58702"/>
    </ligand>
</feature>
<proteinExistence type="inferred from homology"/>
<dbReference type="Proteomes" id="UP000736583">
    <property type="component" value="Unassembled WGS sequence"/>
</dbReference>
<protein>
    <recommendedName>
        <fullName evidence="1">3-phosphoshikimate 1-carboxyvinyltransferase</fullName>
        <ecNumber evidence="1">2.5.1.19</ecNumber>
    </recommendedName>
    <alternativeName>
        <fullName evidence="1">5-enolpyruvylshikimate-3-phosphate synthase</fullName>
        <shortName evidence="1">EPSP synthase</shortName>
        <shortName evidence="1">EPSPS</shortName>
    </alternativeName>
</protein>
<comment type="function">
    <text evidence="1">Catalyzes the transfer of the enolpyruvyl moiety of phosphoenolpyruvate (PEP) to the 5-hydroxyl of shikimate-3-phosphate (S3P) to produce enolpyruvyl shikimate-3-phosphate and inorganic phosphate.</text>
</comment>
<dbReference type="PANTHER" id="PTHR21090:SF5">
    <property type="entry name" value="PENTAFUNCTIONAL AROM POLYPEPTIDE"/>
    <property type="match status" value="1"/>
</dbReference>
<feature type="binding site" evidence="1">
    <location>
        <position position="24"/>
    </location>
    <ligand>
        <name>3-phosphoshikimate</name>
        <dbReference type="ChEBI" id="CHEBI:145989"/>
    </ligand>
</feature>
<dbReference type="InterPro" id="IPR001986">
    <property type="entry name" value="Enolpyruvate_Tfrase_dom"/>
</dbReference>
<feature type="active site" description="Proton acceptor" evidence="1">
    <location>
        <position position="315"/>
    </location>
</feature>
<gene>
    <name evidence="1 3" type="primary">aroA</name>
    <name evidence="3" type="ORF">KQI89_03315</name>
</gene>
<dbReference type="InterPro" id="IPR023193">
    <property type="entry name" value="EPSP_synthase_CS"/>
</dbReference>
<dbReference type="Pfam" id="PF00275">
    <property type="entry name" value="EPSP_synthase"/>
    <property type="match status" value="1"/>
</dbReference>
<keyword evidence="1" id="KW-0963">Cytoplasm</keyword>
<feature type="binding site" evidence="1">
    <location>
        <position position="28"/>
    </location>
    <ligand>
        <name>3-phosphoshikimate</name>
        <dbReference type="ChEBI" id="CHEBI:145989"/>
    </ligand>
</feature>
<feature type="binding site" evidence="1">
    <location>
        <position position="390"/>
    </location>
    <ligand>
        <name>phosphoenolpyruvate</name>
        <dbReference type="ChEBI" id="CHEBI:58702"/>
    </ligand>
</feature>
<feature type="binding site" evidence="1">
    <location>
        <position position="23"/>
    </location>
    <ligand>
        <name>3-phosphoshikimate</name>
        <dbReference type="ChEBI" id="CHEBI:145989"/>
    </ligand>
</feature>
<dbReference type="HAMAP" id="MF_00210">
    <property type="entry name" value="EPSP_synth"/>
    <property type="match status" value="1"/>
</dbReference>